<evidence type="ECO:0000313" key="4">
    <source>
        <dbReference type="Proteomes" id="UP001596109"/>
    </source>
</evidence>
<gene>
    <name evidence="3" type="ORF">ACFPRA_18565</name>
</gene>
<keyword evidence="4" id="KW-1185">Reference proteome</keyword>
<keyword evidence="2" id="KW-0812">Transmembrane</keyword>
<protein>
    <submittedName>
        <fullName evidence="3">Septum formation initiator family protein</fullName>
    </submittedName>
</protein>
<organism evidence="3 4">
    <name type="scientific">Sporosarcina soli</name>
    <dbReference type="NCBI Taxonomy" id="334736"/>
    <lineage>
        <taxon>Bacteria</taxon>
        <taxon>Bacillati</taxon>
        <taxon>Bacillota</taxon>
        <taxon>Bacilli</taxon>
        <taxon>Bacillales</taxon>
        <taxon>Caryophanaceae</taxon>
        <taxon>Sporosarcina</taxon>
    </lineage>
</organism>
<comment type="caution">
    <text evidence="3">The sequence shown here is derived from an EMBL/GenBank/DDBJ whole genome shotgun (WGS) entry which is preliminary data.</text>
</comment>
<dbReference type="InterPro" id="IPR007060">
    <property type="entry name" value="FtsL/DivIC"/>
</dbReference>
<keyword evidence="2" id="KW-0472">Membrane</keyword>
<dbReference type="RefSeq" id="WP_381437992.1">
    <property type="nucleotide sequence ID" value="NZ_JBHSNO010000012.1"/>
</dbReference>
<dbReference type="EMBL" id="JBHSNO010000012">
    <property type="protein sequence ID" value="MFC5590887.1"/>
    <property type="molecule type" value="Genomic_DNA"/>
</dbReference>
<dbReference type="PANTHER" id="PTHR40027">
    <property type="entry name" value="CELL DIVISION PROTEIN DIVIC"/>
    <property type="match status" value="1"/>
</dbReference>
<dbReference type="Pfam" id="PF04977">
    <property type="entry name" value="DivIC"/>
    <property type="match status" value="1"/>
</dbReference>
<proteinExistence type="predicted"/>
<feature type="transmembrane region" description="Helical" evidence="2">
    <location>
        <begin position="37"/>
        <end position="60"/>
    </location>
</feature>
<name>A0ABW0TP05_9BACL</name>
<keyword evidence="2" id="KW-1133">Transmembrane helix</keyword>
<reference evidence="4" key="1">
    <citation type="journal article" date="2019" name="Int. J. Syst. Evol. Microbiol.">
        <title>The Global Catalogue of Microorganisms (GCM) 10K type strain sequencing project: providing services to taxonomists for standard genome sequencing and annotation.</title>
        <authorList>
            <consortium name="The Broad Institute Genomics Platform"/>
            <consortium name="The Broad Institute Genome Sequencing Center for Infectious Disease"/>
            <person name="Wu L."/>
            <person name="Ma J."/>
        </authorList>
    </citation>
    <scope>NUCLEOTIDE SEQUENCE [LARGE SCALE GENOMIC DNA]</scope>
    <source>
        <strain evidence="4">CGMCC 4.1434</strain>
    </source>
</reference>
<keyword evidence="1" id="KW-0175">Coiled coil</keyword>
<evidence type="ECO:0000313" key="3">
    <source>
        <dbReference type="EMBL" id="MFC5590887.1"/>
    </source>
</evidence>
<dbReference type="PANTHER" id="PTHR40027:SF1">
    <property type="entry name" value="CELL DIVISION PROTEIN DIVIC"/>
    <property type="match status" value="1"/>
</dbReference>
<dbReference type="Proteomes" id="UP001596109">
    <property type="component" value="Unassembled WGS sequence"/>
</dbReference>
<dbReference type="InterPro" id="IPR039076">
    <property type="entry name" value="DivIC"/>
</dbReference>
<accession>A0ABW0TP05</accession>
<evidence type="ECO:0000256" key="2">
    <source>
        <dbReference type="SAM" id="Phobius"/>
    </source>
</evidence>
<evidence type="ECO:0000256" key="1">
    <source>
        <dbReference type="SAM" id="Coils"/>
    </source>
</evidence>
<sequence>MEQKKRKSSATIASIETEYVRSLQKKASRKHARKIRLYRRLTVFAVVAAIILVGMTQMYMKQKQVLEAKELEKMEKTAQLEEVQQEQEALNRQLIKLDDDDYIAKLARKDYFLSENNEIIFSIPENKKKTDKKDNGKE</sequence>
<feature type="coiled-coil region" evidence="1">
    <location>
        <begin position="66"/>
        <end position="100"/>
    </location>
</feature>